<dbReference type="AlphaFoldDB" id="A0A1H1EHY1"/>
<sequence>MGGMIAVHPFVPAAELTVGPDFATERVVRFIATWSLVAVPDSPGEYLTAEDIADGLLPRITADEQHLAISRPIDTEIDMAFDWMFTVGGSFIDYSGGEIITTDPRWLELETAPASDLRVFVVQDASDAWEAYRAHRTPPGVWDVRDGAITAAHRDGTGGPVITSR</sequence>
<reference evidence="2" key="1">
    <citation type="submission" date="2016-10" db="EMBL/GenBank/DDBJ databases">
        <authorList>
            <person name="Varghese N."/>
            <person name="Submissions S."/>
        </authorList>
    </citation>
    <scope>NUCLEOTIDE SEQUENCE [LARGE SCALE GENOMIC DNA]</scope>
    <source>
        <strain evidence="2">DSM 44142</strain>
    </source>
</reference>
<name>A0A1H1EHY1_9ACTN</name>
<evidence type="ECO:0000313" key="1">
    <source>
        <dbReference type="EMBL" id="SDQ87766.1"/>
    </source>
</evidence>
<dbReference type="OrthoDB" id="4772523at2"/>
<organism evidence="1 2">
    <name type="scientific">Tsukamurella pulmonis</name>
    <dbReference type="NCBI Taxonomy" id="47312"/>
    <lineage>
        <taxon>Bacteria</taxon>
        <taxon>Bacillati</taxon>
        <taxon>Actinomycetota</taxon>
        <taxon>Actinomycetes</taxon>
        <taxon>Mycobacteriales</taxon>
        <taxon>Tsukamurellaceae</taxon>
        <taxon>Tsukamurella</taxon>
    </lineage>
</organism>
<dbReference type="RefSeq" id="WP_139184187.1">
    <property type="nucleotide sequence ID" value="NZ_FNLF01000002.1"/>
</dbReference>
<gene>
    <name evidence="1" type="ORF">SAMN04489765_2191</name>
</gene>
<proteinExistence type="predicted"/>
<keyword evidence="2" id="KW-1185">Reference proteome</keyword>
<accession>A0A1H1EHY1</accession>
<protein>
    <submittedName>
        <fullName evidence="1">Uncharacterized protein</fullName>
    </submittedName>
</protein>
<dbReference type="EMBL" id="FNLF01000002">
    <property type="protein sequence ID" value="SDQ87766.1"/>
    <property type="molecule type" value="Genomic_DNA"/>
</dbReference>
<dbReference type="Proteomes" id="UP000183053">
    <property type="component" value="Unassembled WGS sequence"/>
</dbReference>
<evidence type="ECO:0000313" key="2">
    <source>
        <dbReference type="Proteomes" id="UP000183053"/>
    </source>
</evidence>